<proteinExistence type="predicted"/>
<name>A0A849AAZ2_9ACTN</name>
<evidence type="ECO:0000313" key="1">
    <source>
        <dbReference type="EMBL" id="NNG36301.1"/>
    </source>
</evidence>
<keyword evidence="2" id="KW-1185">Reference proteome</keyword>
<organism evidence="1 2">
    <name type="scientific">Nakamurella aerolata</name>
    <dbReference type="NCBI Taxonomy" id="1656892"/>
    <lineage>
        <taxon>Bacteria</taxon>
        <taxon>Bacillati</taxon>
        <taxon>Actinomycetota</taxon>
        <taxon>Actinomycetes</taxon>
        <taxon>Nakamurellales</taxon>
        <taxon>Nakamurellaceae</taxon>
        <taxon>Nakamurella</taxon>
    </lineage>
</organism>
<dbReference type="Proteomes" id="UP000562984">
    <property type="component" value="Unassembled WGS sequence"/>
</dbReference>
<gene>
    <name evidence="1" type="ORF">HKD39_11365</name>
</gene>
<reference evidence="1 2" key="1">
    <citation type="submission" date="2020-05" db="EMBL/GenBank/DDBJ databases">
        <title>Nakamurella sp. DB0629 isolated from air conditioner.</title>
        <authorList>
            <person name="Kim D.H."/>
            <person name="Kim D.-U."/>
        </authorList>
    </citation>
    <scope>NUCLEOTIDE SEQUENCE [LARGE SCALE GENOMIC DNA]</scope>
    <source>
        <strain evidence="1 2">DB0629</strain>
    </source>
</reference>
<dbReference type="RefSeq" id="WP_171200005.1">
    <property type="nucleotide sequence ID" value="NZ_JABEND010000006.1"/>
</dbReference>
<sequence>MSDELSEIRVQIAPLELVDHDARARDLGGGLVERLVTVDEGTVMQANVRAHQPFASAEQATYTNNLQGLDVRDHAVHGVRLRVGAIDGNPLVTAALLWPIATLNLPHASDLLVALPRFSAVIARPIFTRREIGAAAVMASVARLWLRDSNDGCSPFAYWWRLGRFHRIDIDDDGTVVLDAALDDAVQSLPA</sequence>
<dbReference type="EMBL" id="JABEND010000006">
    <property type="protein sequence ID" value="NNG36301.1"/>
    <property type="molecule type" value="Genomic_DNA"/>
</dbReference>
<comment type="caution">
    <text evidence="1">The sequence shown here is derived from an EMBL/GenBank/DDBJ whole genome shotgun (WGS) entry which is preliminary data.</text>
</comment>
<protein>
    <submittedName>
        <fullName evidence="1">Uncharacterized protein</fullName>
    </submittedName>
</protein>
<evidence type="ECO:0000313" key="2">
    <source>
        <dbReference type="Proteomes" id="UP000562984"/>
    </source>
</evidence>
<dbReference type="AlphaFoldDB" id="A0A849AAZ2"/>
<accession>A0A849AAZ2</accession>